<keyword evidence="3 5" id="KW-0560">Oxidoreductase</keyword>
<dbReference type="InterPro" id="IPR006140">
    <property type="entry name" value="D-isomer_DH_NAD-bd"/>
</dbReference>
<dbReference type="InterPro" id="IPR050857">
    <property type="entry name" value="D-2-hydroxyacid_DH"/>
</dbReference>
<keyword evidence="4" id="KW-0520">NAD</keyword>
<dbReference type="Pfam" id="PF00389">
    <property type="entry name" value="2-Hacid_dh"/>
    <property type="match status" value="1"/>
</dbReference>
<proteinExistence type="inferred from homology"/>
<dbReference type="EMBL" id="JAJEPS010000003">
    <property type="protein sequence ID" value="MCC2125507.1"/>
    <property type="molecule type" value="Genomic_DNA"/>
</dbReference>
<dbReference type="Pfam" id="PF02826">
    <property type="entry name" value="2-Hacid_dh_C"/>
    <property type="match status" value="1"/>
</dbReference>
<dbReference type="PROSITE" id="PS00065">
    <property type="entry name" value="D_2_HYDROXYACID_DH_1"/>
    <property type="match status" value="1"/>
</dbReference>
<dbReference type="InterPro" id="IPR029752">
    <property type="entry name" value="D-isomer_DH_CS1"/>
</dbReference>
<dbReference type="PANTHER" id="PTHR42789:SF1">
    <property type="entry name" value="D-ISOMER SPECIFIC 2-HYDROXYACID DEHYDROGENASE FAMILY PROTEIN (AFU_ORTHOLOGUE AFUA_6G10090)"/>
    <property type="match status" value="1"/>
</dbReference>
<evidence type="ECO:0000256" key="5">
    <source>
        <dbReference type="RuleBase" id="RU003719"/>
    </source>
</evidence>
<evidence type="ECO:0000256" key="4">
    <source>
        <dbReference type="ARBA" id="ARBA00023027"/>
    </source>
</evidence>
<dbReference type="PANTHER" id="PTHR42789">
    <property type="entry name" value="D-ISOMER SPECIFIC 2-HYDROXYACID DEHYDROGENASE FAMILY PROTEIN (AFU_ORTHOLOGUE AFUA_6G10090)"/>
    <property type="match status" value="1"/>
</dbReference>
<keyword evidence="9" id="KW-1185">Reference proteome</keyword>
<evidence type="ECO:0000256" key="3">
    <source>
        <dbReference type="ARBA" id="ARBA00023002"/>
    </source>
</evidence>
<evidence type="ECO:0000313" key="9">
    <source>
        <dbReference type="Proteomes" id="UP001198220"/>
    </source>
</evidence>
<dbReference type="InterPro" id="IPR029753">
    <property type="entry name" value="D-isomer_DH_CS"/>
</dbReference>
<feature type="domain" description="D-isomer specific 2-hydroxyacid dehydrogenase NAD-binding" evidence="7">
    <location>
        <begin position="109"/>
        <end position="285"/>
    </location>
</feature>
<reference evidence="8 9" key="1">
    <citation type="submission" date="2021-10" db="EMBL/GenBank/DDBJ databases">
        <title>Anaerobic single-cell dispensing facilitates the cultivation of human gut bacteria.</title>
        <authorList>
            <person name="Afrizal A."/>
        </authorList>
    </citation>
    <scope>NUCLEOTIDE SEQUENCE [LARGE SCALE GENOMIC DNA]</scope>
    <source>
        <strain evidence="8 9">CLA-AA-H276</strain>
    </source>
</reference>
<evidence type="ECO:0000259" key="7">
    <source>
        <dbReference type="Pfam" id="PF02826"/>
    </source>
</evidence>
<accession>A0AAE3A3S7</accession>
<evidence type="ECO:0000259" key="6">
    <source>
        <dbReference type="Pfam" id="PF00389"/>
    </source>
</evidence>
<dbReference type="FunFam" id="3.40.50.720:FF:000203">
    <property type="entry name" value="D-3-phosphoglycerate dehydrogenase (SerA)"/>
    <property type="match status" value="1"/>
</dbReference>
<gene>
    <name evidence="8" type="ORF">LKD36_04860</name>
</gene>
<dbReference type="Proteomes" id="UP001198220">
    <property type="component" value="Unassembled WGS sequence"/>
</dbReference>
<dbReference type="AlphaFoldDB" id="A0AAE3A3S7"/>
<name>A0AAE3A3S7_9FIRM</name>
<sequence>MKKILISEWVPEECLKPYEGEFEFTVPSAEKHAFTYEEAYNMVEDYDGYFILDNDGDQKIIDKAKNLKVIANFGVGYDNIDWKYATQVGLPVVNTPTQVTEATAEHAATLIVAAMRGVARYDKEVRAGIWKSPNFSDCDTQVEGATLGILGFGRIGKRVCRKAQGFGMNVIYYDKFRAKPEVEEEFGVTYMEFDEVLKNADCISLHMPYIPENHHLFNAETFKKMKPTAYFVNCARGKIVDEQSLADALKNHVIKGAALDVFEDEPNVNPDLLNLDNVTLTPHIASLTMKARLGMCREALAGITGVLKGEKPYNVVNPETLK</sequence>
<dbReference type="PROSITE" id="PS00671">
    <property type="entry name" value="D_2_HYDROXYACID_DH_3"/>
    <property type="match status" value="1"/>
</dbReference>
<evidence type="ECO:0000256" key="1">
    <source>
        <dbReference type="ARBA" id="ARBA00005854"/>
    </source>
</evidence>
<dbReference type="GO" id="GO:0008652">
    <property type="term" value="P:amino acid biosynthetic process"/>
    <property type="evidence" value="ECO:0007669"/>
    <property type="project" value="UniProtKB-KW"/>
</dbReference>
<keyword evidence="2" id="KW-0028">Amino-acid biosynthesis</keyword>
<organism evidence="8 9">
    <name type="scientific">Hominiventricola filiformis</name>
    <dbReference type="NCBI Taxonomy" id="2885352"/>
    <lineage>
        <taxon>Bacteria</taxon>
        <taxon>Bacillati</taxon>
        <taxon>Bacillota</taxon>
        <taxon>Clostridia</taxon>
        <taxon>Lachnospirales</taxon>
        <taxon>Lachnospiraceae</taxon>
        <taxon>Hominiventricola</taxon>
    </lineage>
</organism>
<evidence type="ECO:0000313" key="8">
    <source>
        <dbReference type="EMBL" id="MCC2125507.1"/>
    </source>
</evidence>
<dbReference type="GO" id="GO:0051287">
    <property type="term" value="F:NAD binding"/>
    <property type="evidence" value="ECO:0007669"/>
    <property type="project" value="InterPro"/>
</dbReference>
<dbReference type="SUPFAM" id="SSF52283">
    <property type="entry name" value="Formate/glycerate dehydrogenase catalytic domain-like"/>
    <property type="match status" value="1"/>
</dbReference>
<dbReference type="Gene3D" id="3.40.50.720">
    <property type="entry name" value="NAD(P)-binding Rossmann-like Domain"/>
    <property type="match status" value="2"/>
</dbReference>
<protein>
    <submittedName>
        <fullName evidence="8">3-phosphoglycerate dehydrogenase</fullName>
    </submittedName>
</protein>
<dbReference type="RefSeq" id="WP_308458921.1">
    <property type="nucleotide sequence ID" value="NZ_JAJEPS010000003.1"/>
</dbReference>
<dbReference type="GO" id="GO:0016616">
    <property type="term" value="F:oxidoreductase activity, acting on the CH-OH group of donors, NAD or NADP as acceptor"/>
    <property type="evidence" value="ECO:0007669"/>
    <property type="project" value="InterPro"/>
</dbReference>
<dbReference type="InterPro" id="IPR036291">
    <property type="entry name" value="NAD(P)-bd_dom_sf"/>
</dbReference>
<dbReference type="SUPFAM" id="SSF51735">
    <property type="entry name" value="NAD(P)-binding Rossmann-fold domains"/>
    <property type="match status" value="1"/>
</dbReference>
<feature type="domain" description="D-isomer specific 2-hydroxyacid dehydrogenase catalytic" evidence="6">
    <location>
        <begin position="4"/>
        <end position="317"/>
    </location>
</feature>
<comment type="caution">
    <text evidence="8">The sequence shown here is derived from an EMBL/GenBank/DDBJ whole genome shotgun (WGS) entry which is preliminary data.</text>
</comment>
<dbReference type="InterPro" id="IPR006139">
    <property type="entry name" value="D-isomer_2_OHA_DH_cat_dom"/>
</dbReference>
<comment type="similarity">
    <text evidence="1 5">Belongs to the D-isomer specific 2-hydroxyacid dehydrogenase family.</text>
</comment>
<evidence type="ECO:0000256" key="2">
    <source>
        <dbReference type="ARBA" id="ARBA00022605"/>
    </source>
</evidence>